<protein>
    <submittedName>
        <fullName evidence="1">Uncharacterized protein</fullName>
    </submittedName>
</protein>
<evidence type="ECO:0000313" key="1">
    <source>
        <dbReference type="EMBL" id="TNY31824.1"/>
    </source>
</evidence>
<proteinExistence type="predicted"/>
<dbReference type="EMBL" id="VFFF01000001">
    <property type="protein sequence ID" value="TNY31824.1"/>
    <property type="molecule type" value="Genomic_DNA"/>
</dbReference>
<evidence type="ECO:0000313" key="2">
    <source>
        <dbReference type="Proteomes" id="UP000314011"/>
    </source>
</evidence>
<reference evidence="1 2" key="1">
    <citation type="submission" date="2019-06" db="EMBL/GenBank/DDBJ databases">
        <title>Genome of new Rhodobacteraceae sp. SM1903.</title>
        <authorList>
            <person name="Ren X."/>
        </authorList>
    </citation>
    <scope>NUCLEOTIDE SEQUENCE [LARGE SCALE GENOMIC DNA]</scope>
    <source>
        <strain evidence="1 2">SM1903</strain>
    </source>
</reference>
<dbReference type="InterPro" id="IPR038578">
    <property type="entry name" value="GT29-like_sf"/>
</dbReference>
<keyword evidence="2" id="KW-1185">Reference proteome</keyword>
<organism evidence="1 2">
    <name type="scientific">Pelagovum pacificum</name>
    <dbReference type="NCBI Taxonomy" id="2588711"/>
    <lineage>
        <taxon>Bacteria</taxon>
        <taxon>Pseudomonadati</taxon>
        <taxon>Pseudomonadota</taxon>
        <taxon>Alphaproteobacteria</taxon>
        <taxon>Rhodobacterales</taxon>
        <taxon>Paracoccaceae</taxon>
        <taxon>Pelagovum</taxon>
    </lineage>
</organism>
<dbReference type="RefSeq" id="WP_140192505.1">
    <property type="nucleotide sequence ID" value="NZ_CP065915.1"/>
</dbReference>
<dbReference type="Gene3D" id="3.90.1480.20">
    <property type="entry name" value="Glycosyl transferase family 29"/>
    <property type="match status" value="1"/>
</dbReference>
<comment type="caution">
    <text evidence="1">The sequence shown here is derived from an EMBL/GenBank/DDBJ whole genome shotgun (WGS) entry which is preliminary data.</text>
</comment>
<sequence length="216" mass="24196">MARGGLRHWLHRRRIARLARSSPSTDPGPAATEAALAAIDAALPPALSVVGNAQSLLEAQHGAEIDRRATIRFNLAQVTDPAAQGTRWDILATSDRHTMAHYADHPPPFQTLLFTAYHDKYLPRLAEHPVEADVLVYPMALAIELMERLQARPTTGTMVLALLDRIGRRDVAIFGFDWKATPTFYDPKRRTDPHDHVAERALAERFIAVNDWKRFV</sequence>
<dbReference type="Proteomes" id="UP000314011">
    <property type="component" value="Unassembled WGS sequence"/>
</dbReference>
<name>A0A5C5GCF1_9RHOB</name>
<dbReference type="OrthoDB" id="5614897at2"/>
<dbReference type="AlphaFoldDB" id="A0A5C5GCF1"/>
<accession>A0A5C5GCF1</accession>
<gene>
    <name evidence="1" type="ORF">FHY64_00525</name>
</gene>